<evidence type="ECO:0000256" key="1">
    <source>
        <dbReference type="SAM" id="MobiDB-lite"/>
    </source>
</evidence>
<dbReference type="RefSeq" id="XP_028497355.1">
    <property type="nucleotide sequence ID" value="XM_028637483.1"/>
</dbReference>
<evidence type="ECO:0000313" key="5">
    <source>
        <dbReference type="Proteomes" id="UP000267145"/>
    </source>
</evidence>
<feature type="region of interest" description="Disordered" evidence="1">
    <location>
        <begin position="349"/>
        <end position="372"/>
    </location>
</feature>
<feature type="domain" description="FAS1" evidence="3">
    <location>
        <begin position="171"/>
        <end position="301"/>
    </location>
</feature>
<dbReference type="PANTHER" id="PTHR10900:SF77">
    <property type="entry name" value="FI19380P1"/>
    <property type="match status" value="1"/>
</dbReference>
<dbReference type="Proteomes" id="UP000267145">
    <property type="component" value="Unassembled WGS sequence"/>
</dbReference>
<evidence type="ECO:0000313" key="4">
    <source>
        <dbReference type="EMBL" id="RNJ59197.1"/>
    </source>
</evidence>
<dbReference type="Gene3D" id="2.30.180.10">
    <property type="entry name" value="FAS1 domain"/>
    <property type="match status" value="2"/>
</dbReference>
<dbReference type="AlphaFoldDB" id="A0A3M9YF56"/>
<dbReference type="GeneID" id="39606979"/>
<reference evidence="4 5" key="1">
    <citation type="submission" date="2018-10" db="EMBL/GenBank/DDBJ databases">
        <title>Genome sequence of Verticillium nonalfalfae VnAa140.</title>
        <authorList>
            <person name="Stajich J.E."/>
            <person name="Kasson M.T."/>
        </authorList>
    </citation>
    <scope>NUCLEOTIDE SEQUENCE [LARGE SCALE GENOMIC DNA]</scope>
    <source>
        <strain evidence="4 5">VnAa140</strain>
    </source>
</reference>
<gene>
    <name evidence="4" type="ORF">D7B24_003290</name>
</gene>
<sequence>MRGARHLTRLAAALWLVTAPSVSAQSLGSVLAGQANLTTFRRLVQENQDVYTDLPKDGVTIIAPNDGAFVKGQGWDSDESSIPTWLQYGILSGRHALEKLAPGDTQTIPTLLTDKRFANVTNGQKVLVTVQPGGEVVLTSGAGTHVTVVKADVPFDGGLVQIIESLMVTPRRLEGSIRDSYTDLTGFLGALYRAELVDEFAETANSTILAPHNAAWQRFGAGFESMGREELRRVLRYHLVPGRVLRAADLEDGTRLATGDDKGTEVRVTRFINDIYVDTGRIIQTDLLIANGIIQVVDAVLNVDEGGAKPDVTASAQAPAFTFAEEEASGTGTAADVPFTSALPCTAECTTSTSRGPQATGTTEGNGGTANGDDADSAAVMAREMAGVTGLFAGILGILLA</sequence>
<keyword evidence="2" id="KW-0732">Signal</keyword>
<dbReference type="STRING" id="1051616.A0A3M9YF56"/>
<dbReference type="EMBL" id="RBVV01000019">
    <property type="protein sequence ID" value="RNJ59197.1"/>
    <property type="molecule type" value="Genomic_DNA"/>
</dbReference>
<evidence type="ECO:0000256" key="2">
    <source>
        <dbReference type="SAM" id="SignalP"/>
    </source>
</evidence>
<name>A0A3M9YF56_9PEZI</name>
<dbReference type="InterPro" id="IPR000782">
    <property type="entry name" value="FAS1_domain"/>
</dbReference>
<feature type="signal peptide" evidence="2">
    <location>
        <begin position="1"/>
        <end position="24"/>
    </location>
</feature>
<dbReference type="SMART" id="SM00554">
    <property type="entry name" value="FAS1"/>
    <property type="match status" value="2"/>
</dbReference>
<evidence type="ECO:0000259" key="3">
    <source>
        <dbReference type="PROSITE" id="PS50213"/>
    </source>
</evidence>
<proteinExistence type="predicted"/>
<dbReference type="InterPro" id="IPR050904">
    <property type="entry name" value="Adhesion/Biosynth-related"/>
</dbReference>
<organism evidence="4 5">
    <name type="scientific">Verticillium nonalfalfae</name>
    <dbReference type="NCBI Taxonomy" id="1051616"/>
    <lineage>
        <taxon>Eukaryota</taxon>
        <taxon>Fungi</taxon>
        <taxon>Dikarya</taxon>
        <taxon>Ascomycota</taxon>
        <taxon>Pezizomycotina</taxon>
        <taxon>Sordariomycetes</taxon>
        <taxon>Hypocreomycetidae</taxon>
        <taxon>Glomerellales</taxon>
        <taxon>Plectosphaerellaceae</taxon>
        <taxon>Verticillium</taxon>
    </lineage>
</organism>
<dbReference type="InterPro" id="IPR036378">
    <property type="entry name" value="FAS1_dom_sf"/>
</dbReference>
<dbReference type="PANTHER" id="PTHR10900">
    <property type="entry name" value="PERIOSTIN-RELATED"/>
    <property type="match status" value="1"/>
</dbReference>
<comment type="caution">
    <text evidence="4">The sequence shown here is derived from an EMBL/GenBank/DDBJ whole genome shotgun (WGS) entry which is preliminary data.</text>
</comment>
<dbReference type="SUPFAM" id="SSF82153">
    <property type="entry name" value="FAS1 domain"/>
    <property type="match status" value="2"/>
</dbReference>
<dbReference type="GO" id="GO:0000329">
    <property type="term" value="C:fungal-type vacuole membrane"/>
    <property type="evidence" value="ECO:0007669"/>
    <property type="project" value="TreeGrafter"/>
</dbReference>
<accession>A0A3M9YF56</accession>
<protein>
    <recommendedName>
        <fullName evidence="3">FAS1 domain-containing protein</fullName>
    </recommendedName>
</protein>
<dbReference type="PROSITE" id="PS50213">
    <property type="entry name" value="FAS1"/>
    <property type="match status" value="2"/>
</dbReference>
<feature type="domain" description="FAS1" evidence="3">
    <location>
        <begin position="24"/>
        <end position="167"/>
    </location>
</feature>
<dbReference type="Pfam" id="PF02469">
    <property type="entry name" value="Fasciclin"/>
    <property type="match status" value="2"/>
</dbReference>
<feature type="chain" id="PRO_5017997724" description="FAS1 domain-containing protein" evidence="2">
    <location>
        <begin position="25"/>
        <end position="401"/>
    </location>
</feature>
<dbReference type="GO" id="GO:0016236">
    <property type="term" value="P:macroautophagy"/>
    <property type="evidence" value="ECO:0007669"/>
    <property type="project" value="TreeGrafter"/>
</dbReference>
<keyword evidence="5" id="KW-1185">Reference proteome</keyword>